<sequence>MCPASHPDVRAGTRSAAATTSSVTRIVERLDRPDLAARDPKEVFSRLFDEYAPPLRGYLAGRVGVHAADDLVAETFVVALRRRASYDPAQAPIRGWLYGIATNLLRNHVRQEVRGFQLTAKAGAVERPAENHDTAVAGRVDAAARLRVLAGALAALSEEDRDVLLLTSWAGLEPAEVAEALGVPASTVRSRLHRVRHRLQARLVPTEENPL</sequence>
<evidence type="ECO:0000313" key="9">
    <source>
        <dbReference type="Proteomes" id="UP000267081"/>
    </source>
</evidence>
<reference evidence="8 9" key="1">
    <citation type="submission" date="2018-12" db="EMBL/GenBank/DDBJ databases">
        <title>Amycolatopsis eburnea sp. nov. actinomycete associate with arbuscular mycorrhiza fungal spore.</title>
        <authorList>
            <person name="Lumyong S."/>
            <person name="Chaiya L."/>
        </authorList>
    </citation>
    <scope>NUCLEOTIDE SEQUENCE [LARGE SCALE GENOMIC DNA]</scope>
    <source>
        <strain evidence="8 9">GLM-1</strain>
    </source>
</reference>
<dbReference type="NCBIfam" id="TIGR02937">
    <property type="entry name" value="sigma70-ECF"/>
    <property type="match status" value="1"/>
</dbReference>
<evidence type="ECO:0000259" key="6">
    <source>
        <dbReference type="Pfam" id="PF04542"/>
    </source>
</evidence>
<keyword evidence="5" id="KW-0804">Transcription</keyword>
<dbReference type="InterPro" id="IPR014284">
    <property type="entry name" value="RNA_pol_sigma-70_dom"/>
</dbReference>
<dbReference type="OrthoDB" id="5518337at2"/>
<gene>
    <name evidence="8" type="ORF">EIY87_41405</name>
</gene>
<comment type="similarity">
    <text evidence="1">Belongs to the sigma-70 factor family. ECF subfamily.</text>
</comment>
<evidence type="ECO:0000256" key="5">
    <source>
        <dbReference type="ARBA" id="ARBA00023163"/>
    </source>
</evidence>
<dbReference type="InterPro" id="IPR013324">
    <property type="entry name" value="RNA_pol_sigma_r3/r4-like"/>
</dbReference>
<dbReference type="InterPro" id="IPR036388">
    <property type="entry name" value="WH-like_DNA-bd_sf"/>
</dbReference>
<keyword evidence="3" id="KW-0731">Sigma factor</keyword>
<keyword evidence="9" id="KW-1185">Reference proteome</keyword>
<dbReference type="InterPro" id="IPR007627">
    <property type="entry name" value="RNA_pol_sigma70_r2"/>
</dbReference>
<evidence type="ECO:0000256" key="3">
    <source>
        <dbReference type="ARBA" id="ARBA00023082"/>
    </source>
</evidence>
<feature type="domain" description="RNA polymerase sigma factor 70 region 4 type 2" evidence="7">
    <location>
        <begin position="149"/>
        <end position="199"/>
    </location>
</feature>
<proteinExistence type="inferred from homology"/>
<keyword evidence="4" id="KW-0238">DNA-binding</keyword>
<dbReference type="SUPFAM" id="SSF88946">
    <property type="entry name" value="Sigma2 domain of RNA polymerase sigma factors"/>
    <property type="match status" value="1"/>
</dbReference>
<comment type="caution">
    <text evidence="8">The sequence shown here is derived from an EMBL/GenBank/DDBJ whole genome shotgun (WGS) entry which is preliminary data.</text>
</comment>
<evidence type="ECO:0000313" key="8">
    <source>
        <dbReference type="EMBL" id="RSD09488.1"/>
    </source>
</evidence>
<feature type="domain" description="RNA polymerase sigma-70 region 2" evidence="6">
    <location>
        <begin position="47"/>
        <end position="114"/>
    </location>
</feature>
<name>A0A3R9EJM3_9PSEU</name>
<evidence type="ECO:0000256" key="2">
    <source>
        <dbReference type="ARBA" id="ARBA00023015"/>
    </source>
</evidence>
<dbReference type="PANTHER" id="PTHR43133:SF8">
    <property type="entry name" value="RNA POLYMERASE SIGMA FACTOR HI_1459-RELATED"/>
    <property type="match status" value="1"/>
</dbReference>
<protein>
    <submittedName>
        <fullName evidence="8">RNA polymerase sigma factor</fullName>
    </submittedName>
</protein>
<dbReference type="Gene3D" id="1.10.1740.10">
    <property type="match status" value="1"/>
</dbReference>
<dbReference type="AlphaFoldDB" id="A0A3R9EJM3"/>
<evidence type="ECO:0000259" key="7">
    <source>
        <dbReference type="Pfam" id="PF08281"/>
    </source>
</evidence>
<dbReference type="GO" id="GO:0016987">
    <property type="term" value="F:sigma factor activity"/>
    <property type="evidence" value="ECO:0007669"/>
    <property type="project" value="UniProtKB-KW"/>
</dbReference>
<dbReference type="PANTHER" id="PTHR43133">
    <property type="entry name" value="RNA POLYMERASE ECF-TYPE SIGMA FACTO"/>
    <property type="match status" value="1"/>
</dbReference>
<dbReference type="Pfam" id="PF08281">
    <property type="entry name" value="Sigma70_r4_2"/>
    <property type="match status" value="1"/>
</dbReference>
<organism evidence="8 9">
    <name type="scientific">Amycolatopsis eburnea</name>
    <dbReference type="NCBI Taxonomy" id="2267691"/>
    <lineage>
        <taxon>Bacteria</taxon>
        <taxon>Bacillati</taxon>
        <taxon>Actinomycetota</taxon>
        <taxon>Actinomycetes</taxon>
        <taxon>Pseudonocardiales</taxon>
        <taxon>Pseudonocardiaceae</taxon>
        <taxon>Amycolatopsis</taxon>
    </lineage>
</organism>
<dbReference type="InterPro" id="IPR039425">
    <property type="entry name" value="RNA_pol_sigma-70-like"/>
</dbReference>
<dbReference type="EMBL" id="RSEC01000061">
    <property type="protein sequence ID" value="RSD09488.1"/>
    <property type="molecule type" value="Genomic_DNA"/>
</dbReference>
<accession>A0A3R9EJM3</accession>
<dbReference type="InterPro" id="IPR013325">
    <property type="entry name" value="RNA_pol_sigma_r2"/>
</dbReference>
<dbReference type="GO" id="GO:0003677">
    <property type="term" value="F:DNA binding"/>
    <property type="evidence" value="ECO:0007669"/>
    <property type="project" value="UniProtKB-KW"/>
</dbReference>
<dbReference type="Gene3D" id="1.10.10.10">
    <property type="entry name" value="Winged helix-like DNA-binding domain superfamily/Winged helix DNA-binding domain"/>
    <property type="match status" value="1"/>
</dbReference>
<dbReference type="GO" id="GO:0006352">
    <property type="term" value="P:DNA-templated transcription initiation"/>
    <property type="evidence" value="ECO:0007669"/>
    <property type="project" value="InterPro"/>
</dbReference>
<dbReference type="CDD" id="cd06171">
    <property type="entry name" value="Sigma70_r4"/>
    <property type="match status" value="1"/>
</dbReference>
<evidence type="ECO:0000256" key="1">
    <source>
        <dbReference type="ARBA" id="ARBA00010641"/>
    </source>
</evidence>
<dbReference type="SUPFAM" id="SSF88659">
    <property type="entry name" value="Sigma3 and sigma4 domains of RNA polymerase sigma factors"/>
    <property type="match status" value="1"/>
</dbReference>
<dbReference type="Proteomes" id="UP000267081">
    <property type="component" value="Unassembled WGS sequence"/>
</dbReference>
<evidence type="ECO:0000256" key="4">
    <source>
        <dbReference type="ARBA" id="ARBA00023125"/>
    </source>
</evidence>
<dbReference type="InterPro" id="IPR013249">
    <property type="entry name" value="RNA_pol_sigma70_r4_t2"/>
</dbReference>
<keyword evidence="2" id="KW-0805">Transcription regulation</keyword>
<dbReference type="Pfam" id="PF04542">
    <property type="entry name" value="Sigma70_r2"/>
    <property type="match status" value="1"/>
</dbReference>